<feature type="region of interest" description="Disordered" evidence="1">
    <location>
        <begin position="1"/>
        <end position="171"/>
    </location>
</feature>
<proteinExistence type="predicted"/>
<accession>A0A6N7TYE2</accession>
<feature type="compositionally biased region" description="Polar residues" evidence="1">
    <location>
        <begin position="147"/>
        <end position="159"/>
    </location>
</feature>
<dbReference type="EMBL" id="WKKW01000002">
    <property type="protein sequence ID" value="MSD91000.1"/>
    <property type="molecule type" value="Genomic_DNA"/>
</dbReference>
<reference evidence="3 4" key="1">
    <citation type="submission" date="2019-11" db="EMBL/GenBank/DDBJ databases">
        <title>Draft Genome Sequence of Plant Growth-Promoting Rhizosphere-Associated Bacteria.</title>
        <authorList>
            <person name="Vasilyev I.Y."/>
            <person name="Radchenko V."/>
            <person name="Ilnitskaya E.V."/>
        </authorList>
    </citation>
    <scope>NUCLEOTIDE SEQUENCE [LARGE SCALE GENOMIC DNA]</scope>
    <source>
        <strain evidence="3 4">VRA_9sq_n</strain>
    </source>
</reference>
<feature type="compositionally biased region" description="Low complexity" evidence="1">
    <location>
        <begin position="95"/>
        <end position="145"/>
    </location>
</feature>
<comment type="caution">
    <text evidence="3">The sequence shown here is derived from an EMBL/GenBank/DDBJ whole genome shotgun (WGS) entry which is preliminary data.</text>
</comment>
<protein>
    <submittedName>
        <fullName evidence="3">DUF805 domain-containing protein</fullName>
    </submittedName>
</protein>
<sequence length="356" mass="38194">MRGTISMSHPDDMNNGNQTPNDQGSADQGSADQGPANDWSPKDPGDGTGSGTTAYLNQPQPGQSGYAQTVSDQSDIYHPISEAQGPADDYHREQPYQGQPYGQQPGYSQQQPYGQQPDEQQYYGQQQAPYGQGPNPGQANGQPNGTTPPSGYASDNSYQAPEGWSQAGYQPGYQAGYQPGPQVPQYPAYPYADAGFNGEPPLNAPWYGIDFVNACKRFFVKYTVFSGRASRGEFWWAFLMIFLINCAISIITSGSTFVGRILSLLVTIGLFIPNLAVSIRRLHDTNMSGFWILLPSVSELVGSIPVIFAIVAIADGHPGSSLSLLGLGALIMLAGTVAGIILLARPSDPRGARFDR</sequence>
<dbReference type="OrthoDB" id="9812349at2"/>
<keyword evidence="2" id="KW-1133">Transmembrane helix</keyword>
<name>A0A6N7TYE2_9BIFI</name>
<dbReference type="AlphaFoldDB" id="A0A6N7TYE2"/>
<keyword evidence="2" id="KW-0812">Transmembrane</keyword>
<dbReference type="InterPro" id="IPR008523">
    <property type="entry name" value="DUF805"/>
</dbReference>
<evidence type="ECO:0000256" key="2">
    <source>
        <dbReference type="SAM" id="Phobius"/>
    </source>
</evidence>
<dbReference type="GO" id="GO:0005886">
    <property type="term" value="C:plasma membrane"/>
    <property type="evidence" value="ECO:0007669"/>
    <property type="project" value="TreeGrafter"/>
</dbReference>
<evidence type="ECO:0000256" key="1">
    <source>
        <dbReference type="SAM" id="MobiDB-lite"/>
    </source>
</evidence>
<gene>
    <name evidence="3" type="ORF">GKC41_04920</name>
</gene>
<feature type="transmembrane region" description="Helical" evidence="2">
    <location>
        <begin position="257"/>
        <end position="277"/>
    </location>
</feature>
<feature type="transmembrane region" description="Helical" evidence="2">
    <location>
        <begin position="289"/>
        <end position="314"/>
    </location>
</feature>
<dbReference type="PANTHER" id="PTHR34980">
    <property type="entry name" value="INNER MEMBRANE PROTEIN-RELATED-RELATED"/>
    <property type="match status" value="1"/>
</dbReference>
<organism evidence="3 4">
    <name type="scientific">Bifidobacterium asteroides</name>
    <dbReference type="NCBI Taxonomy" id="1684"/>
    <lineage>
        <taxon>Bacteria</taxon>
        <taxon>Bacillati</taxon>
        <taxon>Actinomycetota</taxon>
        <taxon>Actinomycetes</taxon>
        <taxon>Bifidobacteriales</taxon>
        <taxon>Bifidobacteriaceae</taxon>
        <taxon>Bifidobacterium</taxon>
    </lineage>
</organism>
<feature type="compositionally biased region" description="Polar residues" evidence="1">
    <location>
        <begin position="14"/>
        <end position="31"/>
    </location>
</feature>
<feature type="compositionally biased region" description="Polar residues" evidence="1">
    <location>
        <begin position="51"/>
        <end position="74"/>
    </location>
</feature>
<evidence type="ECO:0000313" key="3">
    <source>
        <dbReference type="EMBL" id="MSD91000.1"/>
    </source>
</evidence>
<keyword evidence="2" id="KW-0472">Membrane</keyword>
<feature type="transmembrane region" description="Helical" evidence="2">
    <location>
        <begin position="320"/>
        <end position="344"/>
    </location>
</feature>
<feature type="transmembrane region" description="Helical" evidence="2">
    <location>
        <begin position="234"/>
        <end position="251"/>
    </location>
</feature>
<dbReference type="PANTHER" id="PTHR34980:SF2">
    <property type="entry name" value="INNER MEMBRANE PROTEIN YHAH-RELATED"/>
    <property type="match status" value="1"/>
</dbReference>
<dbReference type="Pfam" id="PF05656">
    <property type="entry name" value="DUF805"/>
    <property type="match status" value="1"/>
</dbReference>
<evidence type="ECO:0000313" key="4">
    <source>
        <dbReference type="Proteomes" id="UP000436357"/>
    </source>
</evidence>
<dbReference type="Proteomes" id="UP000436357">
    <property type="component" value="Unassembled WGS sequence"/>
</dbReference>